<protein>
    <submittedName>
        <fullName evidence="9">Chloroperoxidase</fullName>
    </submittedName>
</protein>
<dbReference type="EMBL" id="JAGFBS010000001">
    <property type="protein sequence ID" value="KAG6381962.1"/>
    <property type="molecule type" value="Genomic_DNA"/>
</dbReference>
<dbReference type="Proteomes" id="UP000683000">
    <property type="component" value="Unassembled WGS sequence"/>
</dbReference>
<dbReference type="InterPro" id="IPR036851">
    <property type="entry name" value="Chloroperoxidase-like_sf"/>
</dbReference>
<dbReference type="PANTHER" id="PTHR33577">
    <property type="entry name" value="STERIGMATOCYSTIN BIOSYNTHESIS PEROXIDASE STCC-RELATED"/>
    <property type="match status" value="1"/>
</dbReference>
<evidence type="ECO:0000256" key="6">
    <source>
        <dbReference type="ARBA" id="ARBA00023004"/>
    </source>
</evidence>
<evidence type="ECO:0000313" key="10">
    <source>
        <dbReference type="Proteomes" id="UP000683000"/>
    </source>
</evidence>
<evidence type="ECO:0000256" key="4">
    <source>
        <dbReference type="ARBA" id="ARBA00022723"/>
    </source>
</evidence>
<keyword evidence="2 9" id="KW-0575">Peroxidase</keyword>
<dbReference type="AlphaFoldDB" id="A0A8I2Z3C5"/>
<dbReference type="PANTHER" id="PTHR33577:SF18">
    <property type="entry name" value="HEME HALOPEROXIDASE FAMILY PROFILE DOMAIN-CONTAINING PROTEIN"/>
    <property type="match status" value="1"/>
</dbReference>
<evidence type="ECO:0000256" key="2">
    <source>
        <dbReference type="ARBA" id="ARBA00022559"/>
    </source>
</evidence>
<comment type="caution">
    <text evidence="9">The sequence shown here is derived from an EMBL/GenBank/DDBJ whole genome shotgun (WGS) entry which is preliminary data.</text>
</comment>
<keyword evidence="10" id="KW-1185">Reference proteome</keyword>
<evidence type="ECO:0000256" key="5">
    <source>
        <dbReference type="ARBA" id="ARBA00023002"/>
    </source>
</evidence>
<dbReference type="GO" id="GO:0004601">
    <property type="term" value="F:peroxidase activity"/>
    <property type="evidence" value="ECO:0007669"/>
    <property type="project" value="UniProtKB-KW"/>
</dbReference>
<proteinExistence type="inferred from homology"/>
<dbReference type="SUPFAM" id="SSF47571">
    <property type="entry name" value="Cloroperoxidase"/>
    <property type="match status" value="1"/>
</dbReference>
<dbReference type="Pfam" id="PF01328">
    <property type="entry name" value="Peroxidase_2"/>
    <property type="match status" value="1"/>
</dbReference>
<dbReference type="OrthoDB" id="407298at2759"/>
<reference evidence="9" key="1">
    <citation type="submission" date="2021-03" db="EMBL/GenBank/DDBJ databases">
        <title>Evolutionary innovations through gain and loss of genes in the ectomycorrhizal Boletales.</title>
        <authorList>
            <person name="Wu G."/>
            <person name="Miyauchi S."/>
            <person name="Morin E."/>
            <person name="Yang Z.-L."/>
            <person name="Xu J."/>
            <person name="Martin F.M."/>
        </authorList>
    </citation>
    <scope>NUCLEOTIDE SEQUENCE</scope>
    <source>
        <strain evidence="9">BR01</strain>
    </source>
</reference>
<gene>
    <name evidence="9" type="ORF">JVT61DRAFT_589</name>
</gene>
<keyword evidence="6" id="KW-0408">Iron</keyword>
<dbReference type="Gene3D" id="1.10.489.10">
    <property type="entry name" value="Chloroperoxidase-like"/>
    <property type="match status" value="1"/>
</dbReference>
<dbReference type="PROSITE" id="PS51405">
    <property type="entry name" value="HEME_HALOPEROXIDASE"/>
    <property type="match status" value="1"/>
</dbReference>
<evidence type="ECO:0000256" key="1">
    <source>
        <dbReference type="ARBA" id="ARBA00001970"/>
    </source>
</evidence>
<dbReference type="InterPro" id="IPR000028">
    <property type="entry name" value="Chloroperoxidase"/>
</dbReference>
<keyword evidence="4" id="KW-0479">Metal-binding</keyword>
<evidence type="ECO:0000313" key="9">
    <source>
        <dbReference type="EMBL" id="KAG6381962.1"/>
    </source>
</evidence>
<evidence type="ECO:0000256" key="7">
    <source>
        <dbReference type="ARBA" id="ARBA00025795"/>
    </source>
</evidence>
<comment type="similarity">
    <text evidence="7">Belongs to the chloroperoxidase family.</text>
</comment>
<sequence>MKIFSSISNACYDTSILAWDVLLTFGNLVRFSRPVGKVTPEGHPGYGGYWPEFRPPQEGDSRSCCPGLNAMANHGIISRSGKGIKFTDVPECIHSTFNFSPSFCYHVCHYAARTLDKSYGRDTFDLEEISLHNGIEHDASLTRLDTALQPNQAVTHPAYVEELFSFATGKDAAGNPLLINKDLSRILGKRRAESKATNKDYSLGLFHRLFSTANTSTIPTIFGGRVDDLRVIFSEERLPEGWESRVRKPYGLTIFTLNITTLLVGLGIREADWADDAKRAADAARNATEEDA</sequence>
<feature type="domain" description="Heme haloperoxidase family profile" evidence="8">
    <location>
        <begin position="49"/>
        <end position="257"/>
    </location>
</feature>
<evidence type="ECO:0000259" key="8">
    <source>
        <dbReference type="PROSITE" id="PS51405"/>
    </source>
</evidence>
<keyword evidence="5" id="KW-0560">Oxidoreductase</keyword>
<name>A0A8I2Z3C5_9AGAM</name>
<comment type="cofactor">
    <cofactor evidence="1">
        <name>heme b</name>
        <dbReference type="ChEBI" id="CHEBI:60344"/>
    </cofactor>
</comment>
<evidence type="ECO:0000256" key="3">
    <source>
        <dbReference type="ARBA" id="ARBA00022617"/>
    </source>
</evidence>
<accession>A0A8I2Z3C5</accession>
<keyword evidence="3" id="KW-0349">Heme</keyword>
<dbReference type="GO" id="GO:0046872">
    <property type="term" value="F:metal ion binding"/>
    <property type="evidence" value="ECO:0007669"/>
    <property type="project" value="UniProtKB-KW"/>
</dbReference>
<organism evidence="9 10">
    <name type="scientific">Boletus reticuloceps</name>
    <dbReference type="NCBI Taxonomy" id="495285"/>
    <lineage>
        <taxon>Eukaryota</taxon>
        <taxon>Fungi</taxon>
        <taxon>Dikarya</taxon>
        <taxon>Basidiomycota</taxon>
        <taxon>Agaricomycotina</taxon>
        <taxon>Agaricomycetes</taxon>
        <taxon>Agaricomycetidae</taxon>
        <taxon>Boletales</taxon>
        <taxon>Boletineae</taxon>
        <taxon>Boletaceae</taxon>
        <taxon>Boletoideae</taxon>
        <taxon>Boletus</taxon>
    </lineage>
</organism>